<dbReference type="WBParaSite" id="ALUE_0001387401-mRNA-1">
    <property type="protein sequence ID" value="ALUE_0001387401-mRNA-1"/>
    <property type="gene ID" value="ALUE_0001387401"/>
</dbReference>
<evidence type="ECO:0000256" key="1">
    <source>
        <dbReference type="SAM" id="MobiDB-lite"/>
    </source>
</evidence>
<feature type="region of interest" description="Disordered" evidence="1">
    <location>
        <begin position="72"/>
        <end position="141"/>
    </location>
</feature>
<name>A0A0M3I8Z7_ASCLU</name>
<sequence length="141" mass="15139">MGWLLQIFCISAIVLFFAVVQIMKRLAQVQAARNAEAGRASVVSGAASLHPARTFDVRTHESTMVQHLDASKITYTEPPPPYPGLSNVRLPDPPSYDELPAQHVGGKQMVKEGQPNEGDDATNVGASEACSDPEDVKPDGQ</sequence>
<reference evidence="3" key="1">
    <citation type="submission" date="2017-02" db="UniProtKB">
        <authorList>
            <consortium name="WormBaseParasite"/>
        </authorList>
    </citation>
    <scope>IDENTIFICATION</scope>
</reference>
<accession>A0A0M3I8Z7</accession>
<dbReference type="AlphaFoldDB" id="A0A0M3I8Z7"/>
<dbReference type="Proteomes" id="UP000036681">
    <property type="component" value="Unplaced"/>
</dbReference>
<keyword evidence="2" id="KW-1185">Reference proteome</keyword>
<evidence type="ECO:0000313" key="3">
    <source>
        <dbReference type="WBParaSite" id="ALUE_0001387401-mRNA-1"/>
    </source>
</evidence>
<proteinExistence type="predicted"/>
<evidence type="ECO:0000313" key="2">
    <source>
        <dbReference type="Proteomes" id="UP000036681"/>
    </source>
</evidence>
<organism evidence="2 3">
    <name type="scientific">Ascaris lumbricoides</name>
    <name type="common">Giant roundworm</name>
    <dbReference type="NCBI Taxonomy" id="6252"/>
    <lineage>
        <taxon>Eukaryota</taxon>
        <taxon>Metazoa</taxon>
        <taxon>Ecdysozoa</taxon>
        <taxon>Nematoda</taxon>
        <taxon>Chromadorea</taxon>
        <taxon>Rhabditida</taxon>
        <taxon>Spirurina</taxon>
        <taxon>Ascaridomorpha</taxon>
        <taxon>Ascaridoidea</taxon>
        <taxon>Ascarididae</taxon>
        <taxon>Ascaris</taxon>
    </lineage>
</organism>
<protein>
    <submittedName>
        <fullName evidence="3">Secreted protein</fullName>
    </submittedName>
</protein>